<evidence type="ECO:0000256" key="5">
    <source>
        <dbReference type="ARBA" id="ARBA00023136"/>
    </source>
</evidence>
<evidence type="ECO:0000313" key="8">
    <source>
        <dbReference type="Proteomes" id="UP000748308"/>
    </source>
</evidence>
<feature type="transmembrane region" description="Helical" evidence="6">
    <location>
        <begin position="209"/>
        <end position="236"/>
    </location>
</feature>
<evidence type="ECO:0000256" key="3">
    <source>
        <dbReference type="ARBA" id="ARBA00022692"/>
    </source>
</evidence>
<keyword evidence="2" id="KW-1003">Cell membrane</keyword>
<evidence type="ECO:0000256" key="1">
    <source>
        <dbReference type="ARBA" id="ARBA00004651"/>
    </source>
</evidence>
<dbReference type="PANTHER" id="PTHR39087:SF2">
    <property type="entry name" value="UPF0104 MEMBRANE PROTEIN MJ1595"/>
    <property type="match status" value="1"/>
</dbReference>
<feature type="transmembrane region" description="Helical" evidence="6">
    <location>
        <begin position="147"/>
        <end position="168"/>
    </location>
</feature>
<dbReference type="GO" id="GO:0005886">
    <property type="term" value="C:plasma membrane"/>
    <property type="evidence" value="ECO:0007669"/>
    <property type="project" value="UniProtKB-SubCell"/>
</dbReference>
<dbReference type="AlphaFoldDB" id="A0A937X7Q3"/>
<feature type="transmembrane region" description="Helical" evidence="6">
    <location>
        <begin position="38"/>
        <end position="57"/>
    </location>
</feature>
<name>A0A937X7Q3_UNCEI</name>
<keyword evidence="3 6" id="KW-0812">Transmembrane</keyword>
<reference evidence="7" key="1">
    <citation type="submission" date="2019-03" db="EMBL/GenBank/DDBJ databases">
        <title>Lake Tanganyika Metagenome-Assembled Genomes (MAGs).</title>
        <authorList>
            <person name="Tran P."/>
        </authorList>
    </citation>
    <scope>NUCLEOTIDE SEQUENCE</scope>
    <source>
        <strain evidence="7">M_DeepCast_400m_m2_100</strain>
    </source>
</reference>
<dbReference type="PANTHER" id="PTHR39087">
    <property type="entry name" value="UPF0104 MEMBRANE PROTEIN MJ1595"/>
    <property type="match status" value="1"/>
</dbReference>
<dbReference type="NCBIfam" id="TIGR00374">
    <property type="entry name" value="flippase-like domain"/>
    <property type="match status" value="1"/>
</dbReference>
<dbReference type="InterPro" id="IPR022791">
    <property type="entry name" value="L-PG_synthase/AglD"/>
</dbReference>
<dbReference type="EMBL" id="VGIY01000074">
    <property type="protein sequence ID" value="MBM3317090.1"/>
    <property type="molecule type" value="Genomic_DNA"/>
</dbReference>
<evidence type="ECO:0000256" key="2">
    <source>
        <dbReference type="ARBA" id="ARBA00022475"/>
    </source>
</evidence>
<accession>A0A937X7Q3</accession>
<comment type="caution">
    <text evidence="7">The sequence shown here is derived from an EMBL/GenBank/DDBJ whole genome shotgun (WGS) entry which is preliminary data.</text>
</comment>
<organism evidence="7 8">
    <name type="scientific">Eiseniibacteriota bacterium</name>
    <dbReference type="NCBI Taxonomy" id="2212470"/>
    <lineage>
        <taxon>Bacteria</taxon>
        <taxon>Candidatus Eiseniibacteriota</taxon>
    </lineage>
</organism>
<evidence type="ECO:0000256" key="6">
    <source>
        <dbReference type="SAM" id="Phobius"/>
    </source>
</evidence>
<keyword evidence="4 6" id="KW-1133">Transmembrane helix</keyword>
<proteinExistence type="predicted"/>
<dbReference type="Pfam" id="PF03706">
    <property type="entry name" value="LPG_synthase_TM"/>
    <property type="match status" value="1"/>
</dbReference>
<protein>
    <submittedName>
        <fullName evidence="7">Flippase-like domain-containing protein</fullName>
    </submittedName>
</protein>
<feature type="transmembrane region" description="Helical" evidence="6">
    <location>
        <begin position="121"/>
        <end position="141"/>
    </location>
</feature>
<evidence type="ECO:0000313" key="7">
    <source>
        <dbReference type="EMBL" id="MBM3317090.1"/>
    </source>
</evidence>
<keyword evidence="5 6" id="KW-0472">Membrane</keyword>
<evidence type="ECO:0000256" key="4">
    <source>
        <dbReference type="ARBA" id="ARBA00022989"/>
    </source>
</evidence>
<gene>
    <name evidence="7" type="ORF">FJY75_04475</name>
</gene>
<feature type="transmembrane region" description="Helical" evidence="6">
    <location>
        <begin position="290"/>
        <end position="313"/>
    </location>
</feature>
<sequence length="344" mass="37268">MKARSIVIGLLVSAVFLYLAFRKTDLHEIGAHLGGADHWYLLPASVLTILAFWIRALRWGVLLHPLRPIRIGPLFSATMIGFMGNNLLPMRLGELVRAWVIARSARIRGSAALATIVVERLFDLFSVAAIFGLILLFAPFHHRPFKMGVLLALAVGAGVLGALIFFHLRGEDSSALARRFLPRALRPRVLRLLESFQSGLGIFRDRRRLALIAGLTMLMWFCFAVVVVLCFAAARLEAGGETLPPLASLVVLVVMAIGIMVPSGPGFVGTLQAAAVLGLAIVGYRDQNRALSFSILYHATQWFPVVAVGLVCLMRENLSLAQMGRLTSEATLAEGGGPGQGDAR</sequence>
<comment type="subcellular location">
    <subcellularLocation>
        <location evidence="1">Cell membrane</location>
        <topology evidence="1">Multi-pass membrane protein</topology>
    </subcellularLocation>
</comment>
<dbReference type="Proteomes" id="UP000748308">
    <property type="component" value="Unassembled WGS sequence"/>
</dbReference>
<feature type="transmembrane region" description="Helical" evidence="6">
    <location>
        <begin position="242"/>
        <end position="260"/>
    </location>
</feature>